<proteinExistence type="predicted"/>
<accession>A0ACC0F6X2</accession>
<gene>
    <name evidence="1" type="ORF">LOK49_LG15G00879</name>
</gene>
<reference evidence="1 2" key="1">
    <citation type="journal article" date="2022" name="Plant J.">
        <title>Chromosome-level genome of Camellia lanceoleosa provides a valuable resource for understanding genome evolution and self-incompatibility.</title>
        <authorList>
            <person name="Gong W."/>
            <person name="Xiao S."/>
            <person name="Wang L."/>
            <person name="Liao Z."/>
            <person name="Chang Y."/>
            <person name="Mo W."/>
            <person name="Hu G."/>
            <person name="Li W."/>
            <person name="Zhao G."/>
            <person name="Zhu H."/>
            <person name="Hu X."/>
            <person name="Ji K."/>
            <person name="Xiang X."/>
            <person name="Song Q."/>
            <person name="Yuan D."/>
            <person name="Jin S."/>
            <person name="Zhang L."/>
        </authorList>
    </citation>
    <scope>NUCLEOTIDE SEQUENCE [LARGE SCALE GENOMIC DNA]</scope>
    <source>
        <strain evidence="1">SQ_2022a</strain>
    </source>
</reference>
<evidence type="ECO:0000313" key="1">
    <source>
        <dbReference type="EMBL" id="KAI7984375.1"/>
    </source>
</evidence>
<dbReference type="Proteomes" id="UP001060215">
    <property type="component" value="Chromosome 11"/>
</dbReference>
<dbReference type="EMBL" id="CM045768">
    <property type="protein sequence ID" value="KAI7984375.1"/>
    <property type="molecule type" value="Genomic_DNA"/>
</dbReference>
<keyword evidence="2" id="KW-1185">Reference proteome</keyword>
<name>A0ACC0F6X2_9ERIC</name>
<protein>
    <submittedName>
        <fullName evidence="1">Uncharacterized protein</fullName>
    </submittedName>
</protein>
<organism evidence="1 2">
    <name type="scientific">Camellia lanceoleosa</name>
    <dbReference type="NCBI Taxonomy" id="1840588"/>
    <lineage>
        <taxon>Eukaryota</taxon>
        <taxon>Viridiplantae</taxon>
        <taxon>Streptophyta</taxon>
        <taxon>Embryophyta</taxon>
        <taxon>Tracheophyta</taxon>
        <taxon>Spermatophyta</taxon>
        <taxon>Magnoliopsida</taxon>
        <taxon>eudicotyledons</taxon>
        <taxon>Gunneridae</taxon>
        <taxon>Pentapetalae</taxon>
        <taxon>asterids</taxon>
        <taxon>Ericales</taxon>
        <taxon>Theaceae</taxon>
        <taxon>Camellia</taxon>
    </lineage>
</organism>
<sequence>MVHRSAGLKIIDVVHRSAGLTFTFTVRTRSMRPPSGEPSRTSPATTTRSELAAPPTPSSPTAASPPSSPSPTATSRLSPSSPANRGSNPDRSLFLDFPFLHPK</sequence>
<comment type="caution">
    <text evidence="1">The sequence shown here is derived from an EMBL/GenBank/DDBJ whole genome shotgun (WGS) entry which is preliminary data.</text>
</comment>
<evidence type="ECO:0000313" key="2">
    <source>
        <dbReference type="Proteomes" id="UP001060215"/>
    </source>
</evidence>